<dbReference type="EMBL" id="JBGBPQ010000014">
    <property type="protein sequence ID" value="KAL1510959.1"/>
    <property type="molecule type" value="Genomic_DNA"/>
</dbReference>
<keyword evidence="1" id="KW-0677">Repeat</keyword>
<feature type="compositionally biased region" description="Polar residues" evidence="4">
    <location>
        <begin position="234"/>
        <end position="250"/>
    </location>
</feature>
<feature type="region of interest" description="Disordered" evidence="4">
    <location>
        <begin position="228"/>
        <end position="250"/>
    </location>
</feature>
<comment type="caution">
    <text evidence="5">The sequence shown here is derived from an EMBL/GenBank/DDBJ whole genome shotgun (WGS) entry which is preliminary data.</text>
</comment>
<evidence type="ECO:0000313" key="6">
    <source>
        <dbReference type="Proteomes" id="UP001515480"/>
    </source>
</evidence>
<gene>
    <name evidence="5" type="ORF">AB1Y20_005785</name>
</gene>
<dbReference type="InterPro" id="IPR002110">
    <property type="entry name" value="Ankyrin_rpt"/>
</dbReference>
<dbReference type="Proteomes" id="UP001515480">
    <property type="component" value="Unassembled WGS sequence"/>
</dbReference>
<reference evidence="5 6" key="1">
    <citation type="journal article" date="2024" name="Science">
        <title>Giant polyketide synthase enzymes in the biosynthesis of giant marine polyether toxins.</title>
        <authorList>
            <person name="Fallon T.R."/>
            <person name="Shende V.V."/>
            <person name="Wierzbicki I.H."/>
            <person name="Pendleton A.L."/>
            <person name="Watervoot N.F."/>
            <person name="Auber R.P."/>
            <person name="Gonzalez D.J."/>
            <person name="Wisecaver J.H."/>
            <person name="Moore B.S."/>
        </authorList>
    </citation>
    <scope>NUCLEOTIDE SEQUENCE [LARGE SCALE GENOMIC DNA]</scope>
    <source>
        <strain evidence="5 6">12B1</strain>
    </source>
</reference>
<dbReference type="Pfam" id="PF12796">
    <property type="entry name" value="Ank_2"/>
    <property type="match status" value="1"/>
</dbReference>
<dbReference type="PROSITE" id="PS50088">
    <property type="entry name" value="ANK_REPEAT"/>
    <property type="match status" value="2"/>
</dbReference>
<dbReference type="PANTHER" id="PTHR24201">
    <property type="entry name" value="ANK_REP_REGION DOMAIN-CONTAINING PROTEIN"/>
    <property type="match status" value="1"/>
</dbReference>
<name>A0AB34J2L9_PRYPA</name>
<evidence type="ECO:0000256" key="1">
    <source>
        <dbReference type="ARBA" id="ARBA00022737"/>
    </source>
</evidence>
<dbReference type="PROSITE" id="PS50297">
    <property type="entry name" value="ANK_REP_REGION"/>
    <property type="match status" value="2"/>
</dbReference>
<organism evidence="5 6">
    <name type="scientific">Prymnesium parvum</name>
    <name type="common">Toxic golden alga</name>
    <dbReference type="NCBI Taxonomy" id="97485"/>
    <lineage>
        <taxon>Eukaryota</taxon>
        <taxon>Haptista</taxon>
        <taxon>Haptophyta</taxon>
        <taxon>Prymnesiophyceae</taxon>
        <taxon>Prymnesiales</taxon>
        <taxon>Prymnesiaceae</taxon>
        <taxon>Prymnesium</taxon>
    </lineage>
</organism>
<feature type="repeat" description="ANK" evidence="3">
    <location>
        <begin position="77"/>
        <end position="109"/>
    </location>
</feature>
<keyword evidence="2 3" id="KW-0040">ANK repeat</keyword>
<sequence length="250" mass="27483">MATPRLVGGRIDAFVTAAYVGDLNQLKREADVIGLNIDEVSALEGRTALQGAAECGHAEVCSFLLLAGANPNQQDARCWTPLHHAACRGHLEATRVLLQHGAIASARASRGGRRNSVCARWSLFVADALCGPTPRDCAADPAVRALLRTYERRQLCRRLLCCDTPLPTRHWRRHLRLRAEENDEPHYGCSSFTRLWLRLRRLGLQKGYRKTVSLVGLGFGGGLAADRDPVPQSREISSSHSEQQLVMSEG</sequence>
<keyword evidence="6" id="KW-1185">Reference proteome</keyword>
<evidence type="ECO:0000256" key="2">
    <source>
        <dbReference type="ARBA" id="ARBA00023043"/>
    </source>
</evidence>
<dbReference type="InterPro" id="IPR036770">
    <property type="entry name" value="Ankyrin_rpt-contain_sf"/>
</dbReference>
<accession>A0AB34J2L9</accession>
<dbReference type="SUPFAM" id="SSF48403">
    <property type="entry name" value="Ankyrin repeat"/>
    <property type="match status" value="1"/>
</dbReference>
<dbReference type="AlphaFoldDB" id="A0AB34J2L9"/>
<dbReference type="Gene3D" id="1.25.40.20">
    <property type="entry name" value="Ankyrin repeat-containing domain"/>
    <property type="match status" value="1"/>
</dbReference>
<evidence type="ECO:0000256" key="3">
    <source>
        <dbReference type="PROSITE-ProRule" id="PRU00023"/>
    </source>
</evidence>
<evidence type="ECO:0000256" key="4">
    <source>
        <dbReference type="SAM" id="MobiDB-lite"/>
    </source>
</evidence>
<protein>
    <submittedName>
        <fullName evidence="5">Uncharacterized protein</fullName>
    </submittedName>
</protein>
<evidence type="ECO:0000313" key="5">
    <source>
        <dbReference type="EMBL" id="KAL1510959.1"/>
    </source>
</evidence>
<proteinExistence type="predicted"/>
<dbReference type="SMART" id="SM00248">
    <property type="entry name" value="ANK"/>
    <property type="match status" value="2"/>
</dbReference>
<feature type="repeat" description="ANK" evidence="3">
    <location>
        <begin position="44"/>
        <end position="76"/>
    </location>
</feature>
<dbReference type="InterPro" id="IPR050776">
    <property type="entry name" value="Ank_Repeat/CDKN_Inhibitor"/>
</dbReference>